<comment type="caution">
    <text evidence="8">Lacks conserved residue(s) required for the propagation of feature annotation.</text>
</comment>
<comment type="subcellular location">
    <subcellularLocation>
        <location evidence="2">Endomembrane system</location>
    </subcellularLocation>
    <subcellularLocation>
        <location evidence="1">Membrane</location>
        <topology evidence="1">Single-pass membrane protein</topology>
    </subcellularLocation>
</comment>
<evidence type="ECO:0000256" key="1">
    <source>
        <dbReference type="ARBA" id="ARBA00004167"/>
    </source>
</evidence>
<dbReference type="InterPro" id="IPR002172">
    <property type="entry name" value="LDrepeatLR_classA_rpt"/>
</dbReference>
<dbReference type="PROSITE" id="PS50024">
    <property type="entry name" value="SEA"/>
    <property type="match status" value="1"/>
</dbReference>
<feature type="region of interest" description="Disordered" evidence="9">
    <location>
        <begin position="245"/>
        <end position="282"/>
    </location>
</feature>
<dbReference type="PROSITE" id="PS01209">
    <property type="entry name" value="LDLRA_1"/>
    <property type="match status" value="1"/>
</dbReference>
<feature type="compositionally biased region" description="Basic and acidic residues" evidence="9">
    <location>
        <begin position="269"/>
        <end position="282"/>
    </location>
</feature>
<keyword evidence="6" id="KW-0472">Membrane</keyword>
<feature type="disulfide bond" evidence="8">
    <location>
        <begin position="405"/>
        <end position="420"/>
    </location>
</feature>
<evidence type="ECO:0000313" key="12">
    <source>
        <dbReference type="Proteomes" id="UP000283509"/>
    </source>
</evidence>
<dbReference type="STRING" id="6689.A0A3R7QD66"/>
<dbReference type="InterPro" id="IPR050685">
    <property type="entry name" value="LDLR"/>
</dbReference>
<dbReference type="GO" id="GO:0012505">
    <property type="term" value="C:endomembrane system"/>
    <property type="evidence" value="ECO:0007669"/>
    <property type="project" value="UniProtKB-SubCell"/>
</dbReference>
<dbReference type="InterPro" id="IPR036364">
    <property type="entry name" value="SEA_dom_sf"/>
</dbReference>
<dbReference type="Gene3D" id="3.30.70.960">
    <property type="entry name" value="SEA domain"/>
    <property type="match status" value="1"/>
</dbReference>
<dbReference type="Proteomes" id="UP000283509">
    <property type="component" value="Unassembled WGS sequence"/>
</dbReference>
<keyword evidence="11" id="KW-0675">Receptor</keyword>
<dbReference type="PROSITE" id="PS50092">
    <property type="entry name" value="TSP1"/>
    <property type="match status" value="1"/>
</dbReference>
<dbReference type="SMART" id="SM00192">
    <property type="entry name" value="LDLa"/>
    <property type="match status" value="2"/>
</dbReference>
<dbReference type="PROSITE" id="PS50068">
    <property type="entry name" value="LDLRA_2"/>
    <property type="match status" value="2"/>
</dbReference>
<dbReference type="PRINTS" id="PR00261">
    <property type="entry name" value="LDLRECEPTOR"/>
</dbReference>
<evidence type="ECO:0000256" key="4">
    <source>
        <dbReference type="ARBA" id="ARBA00022737"/>
    </source>
</evidence>
<evidence type="ECO:0000256" key="2">
    <source>
        <dbReference type="ARBA" id="ARBA00004308"/>
    </source>
</evidence>
<reference evidence="11 12" key="2">
    <citation type="submission" date="2019-01" db="EMBL/GenBank/DDBJ databases">
        <title>The decoding of complex shrimp genome reveals the adaptation for benthos swimmer, frequently molting mechanism and breeding impact on genome.</title>
        <authorList>
            <person name="Sun Y."/>
            <person name="Gao Y."/>
            <person name="Yu Y."/>
        </authorList>
    </citation>
    <scope>NUCLEOTIDE SEQUENCE [LARGE SCALE GENOMIC DNA]</scope>
    <source>
        <tissue evidence="11">Muscle</tissue>
    </source>
</reference>
<proteinExistence type="predicted"/>
<evidence type="ECO:0000256" key="7">
    <source>
        <dbReference type="ARBA" id="ARBA00023157"/>
    </source>
</evidence>
<dbReference type="InterPro" id="IPR036055">
    <property type="entry name" value="LDL_receptor-like_sf"/>
</dbReference>
<dbReference type="PANTHER" id="PTHR24270:SF61">
    <property type="entry name" value="EGF-LIKE DOMAIN-CONTAINING PROTEIN"/>
    <property type="match status" value="1"/>
</dbReference>
<dbReference type="GO" id="GO:0016192">
    <property type="term" value="P:vesicle-mediated transport"/>
    <property type="evidence" value="ECO:0007669"/>
    <property type="project" value="UniProtKB-ARBA"/>
</dbReference>
<dbReference type="Pfam" id="PF00057">
    <property type="entry name" value="Ldl_recept_a"/>
    <property type="match status" value="2"/>
</dbReference>
<gene>
    <name evidence="11" type="ORF">C7M84_018275</name>
</gene>
<dbReference type="InterPro" id="IPR000082">
    <property type="entry name" value="SEA_dom"/>
</dbReference>
<dbReference type="OrthoDB" id="9988974at2759"/>
<keyword evidence="12" id="KW-1185">Reference proteome</keyword>
<evidence type="ECO:0000256" key="9">
    <source>
        <dbReference type="SAM" id="MobiDB-lite"/>
    </source>
</evidence>
<keyword evidence="11" id="KW-0449">Lipoprotein</keyword>
<dbReference type="Gene3D" id="4.10.400.10">
    <property type="entry name" value="Low-density Lipoprotein Receptor"/>
    <property type="match status" value="2"/>
</dbReference>
<feature type="disulfide bond" evidence="8">
    <location>
        <begin position="356"/>
        <end position="374"/>
    </location>
</feature>
<dbReference type="EMBL" id="QCYY01003373">
    <property type="protein sequence ID" value="ROT63821.1"/>
    <property type="molecule type" value="Genomic_DNA"/>
</dbReference>
<feature type="disulfide bond" evidence="8">
    <location>
        <begin position="368"/>
        <end position="383"/>
    </location>
</feature>
<evidence type="ECO:0000259" key="10">
    <source>
        <dbReference type="PROSITE" id="PS50024"/>
    </source>
</evidence>
<comment type="caution">
    <text evidence="11">The sequence shown here is derived from an EMBL/GenBank/DDBJ whole genome shotgun (WGS) entry which is preliminary data.</text>
</comment>
<feature type="compositionally biased region" description="Low complexity" evidence="9">
    <location>
        <begin position="248"/>
        <end position="268"/>
    </location>
</feature>
<protein>
    <submittedName>
        <fullName evidence="11">Low-density lipoprotein receptor-related protein</fullName>
    </submittedName>
</protein>
<evidence type="ECO:0000313" key="11">
    <source>
        <dbReference type="EMBL" id="ROT63821.1"/>
    </source>
</evidence>
<dbReference type="InterPro" id="IPR023415">
    <property type="entry name" value="LDLR_class-A_CS"/>
</dbReference>
<dbReference type="InterPro" id="IPR000884">
    <property type="entry name" value="TSP1_rpt"/>
</dbReference>
<keyword evidence="4" id="KW-0677">Repeat</keyword>
<dbReference type="AlphaFoldDB" id="A0A3R7QD66"/>
<dbReference type="Pfam" id="PF01390">
    <property type="entry name" value="SEA"/>
    <property type="match status" value="1"/>
</dbReference>
<keyword evidence="3" id="KW-0812">Transmembrane</keyword>
<sequence>MEAFLITTIFSGNSVVEGEFRIINQNFWRGLEDPTSDEYKAMAQSIERELDTLFLASVWSQEYNHSQVISFAEGSLLVRAKLVLNTADVAAAQKLGTAFLRGLHNRHGHEWMGQYSVDITSIRFTEVLVDTPPVSTTGTPIMTTTVREESAFSTTAEEALVAAKSTELPHLNVGWGQWGPWSTCSPCSPQYDQIRTRQCHLDAGRGLLINSIEPCLPSGLGHQLQGTGGDMETRLCQCQHDSDDEVETSTTSTTTTPVSTTVSSTTKQTSKDEETPKEEKDYETGTERLCDSCLPGEVCVGLQGEAYPTCRTARDAGDRTGCGGLCAIDSEVCRALGSRAFQCHSASLCLHDEWRCADGLCIPHIKRCDGHMNCYDQSDEQHCQCGSDQFQCGNYTSCLPITSKCDGKMDCWDGSDEANCTASVSVSPNSNSATGWRTAGMGQMNPSVVLDSAKPTSISVGTADASQHPPSVMVGTRVATPVMNRTAIGLSSLSHRERELLS</sequence>
<keyword evidence="7 8" id="KW-1015">Disulfide bond</keyword>
<evidence type="ECO:0000256" key="3">
    <source>
        <dbReference type="ARBA" id="ARBA00022692"/>
    </source>
</evidence>
<evidence type="ECO:0000256" key="8">
    <source>
        <dbReference type="PROSITE-ProRule" id="PRU00124"/>
    </source>
</evidence>
<name>A0A3R7QD66_PENVA</name>
<dbReference type="GO" id="GO:0005886">
    <property type="term" value="C:plasma membrane"/>
    <property type="evidence" value="ECO:0007669"/>
    <property type="project" value="TreeGrafter"/>
</dbReference>
<dbReference type="CDD" id="cd00112">
    <property type="entry name" value="LDLa"/>
    <property type="match status" value="2"/>
</dbReference>
<dbReference type="PANTHER" id="PTHR24270">
    <property type="entry name" value="LOW-DENSITY LIPOPROTEIN RECEPTOR-RELATED"/>
    <property type="match status" value="1"/>
</dbReference>
<reference evidence="11 12" key="1">
    <citation type="submission" date="2018-04" db="EMBL/GenBank/DDBJ databases">
        <authorList>
            <person name="Zhang X."/>
            <person name="Yuan J."/>
            <person name="Li F."/>
            <person name="Xiang J."/>
        </authorList>
    </citation>
    <scope>NUCLEOTIDE SEQUENCE [LARGE SCALE GENOMIC DNA]</scope>
    <source>
        <tissue evidence="11">Muscle</tissue>
    </source>
</reference>
<evidence type="ECO:0000256" key="5">
    <source>
        <dbReference type="ARBA" id="ARBA00022989"/>
    </source>
</evidence>
<feature type="domain" description="SEA" evidence="10">
    <location>
        <begin position="12"/>
        <end position="129"/>
    </location>
</feature>
<keyword evidence="5" id="KW-1133">Transmembrane helix</keyword>
<organism evidence="11 12">
    <name type="scientific">Penaeus vannamei</name>
    <name type="common">Whiteleg shrimp</name>
    <name type="synonym">Litopenaeus vannamei</name>
    <dbReference type="NCBI Taxonomy" id="6689"/>
    <lineage>
        <taxon>Eukaryota</taxon>
        <taxon>Metazoa</taxon>
        <taxon>Ecdysozoa</taxon>
        <taxon>Arthropoda</taxon>
        <taxon>Crustacea</taxon>
        <taxon>Multicrustacea</taxon>
        <taxon>Malacostraca</taxon>
        <taxon>Eumalacostraca</taxon>
        <taxon>Eucarida</taxon>
        <taxon>Decapoda</taxon>
        <taxon>Dendrobranchiata</taxon>
        <taxon>Penaeoidea</taxon>
        <taxon>Penaeidae</taxon>
        <taxon>Penaeus</taxon>
    </lineage>
</organism>
<evidence type="ECO:0000256" key="6">
    <source>
        <dbReference type="ARBA" id="ARBA00023136"/>
    </source>
</evidence>
<dbReference type="SUPFAM" id="SSF82671">
    <property type="entry name" value="SEA domain"/>
    <property type="match status" value="1"/>
</dbReference>
<accession>A0A3R7QD66</accession>
<dbReference type="SUPFAM" id="SSF57424">
    <property type="entry name" value="LDL receptor-like module"/>
    <property type="match status" value="2"/>
</dbReference>
<feature type="disulfide bond" evidence="8">
    <location>
        <begin position="349"/>
        <end position="361"/>
    </location>
</feature>